<sequence length="242" mass="26011">MTRHPAPRTRISLWWLAVPALVAAAVGAHLLYHSEDGPGLDDDKIRNILETELARAANVPARACLPLLGVPPLPTSASTEVLAAQKPVVDALVKNKLITLSPKGEGRAPGLQPGYEIDGQLTQVALTAEGKRVYQASPHTSANTLDTALFCPPGLVVGEILHSTDPLKNPNGGNDNLIALVKFQWKLPQPAQGWAADPALAKSVLAWRTAPESEDGWHSAYITLERRGSTWGLGDRPYVVRW</sequence>
<proteinExistence type="predicted"/>
<dbReference type="RefSeq" id="WP_094832145.1">
    <property type="nucleotide sequence ID" value="NZ_NEVR01000003.1"/>
</dbReference>
<dbReference type="EMBL" id="NEVR01000003">
    <property type="protein sequence ID" value="OZI64131.1"/>
    <property type="molecule type" value="Genomic_DNA"/>
</dbReference>
<name>A0ABX4EYF8_9BORD</name>
<gene>
    <name evidence="1" type="ORF">CAL27_16280</name>
</gene>
<keyword evidence="2" id="KW-1185">Reference proteome</keyword>
<evidence type="ECO:0000313" key="1">
    <source>
        <dbReference type="EMBL" id="OZI64131.1"/>
    </source>
</evidence>
<reference evidence="1 2" key="1">
    <citation type="submission" date="2017-05" db="EMBL/GenBank/DDBJ databases">
        <title>Complete and WGS of Bordetella genogroups.</title>
        <authorList>
            <person name="Spilker T."/>
            <person name="Lipuma J."/>
        </authorList>
    </citation>
    <scope>NUCLEOTIDE SEQUENCE [LARGE SCALE GENOMIC DNA]</scope>
    <source>
        <strain evidence="1 2">AU9795</strain>
    </source>
</reference>
<organism evidence="1 2">
    <name type="scientific">Bordetella genomosp. 1</name>
    <dbReference type="NCBI Taxonomy" id="1395607"/>
    <lineage>
        <taxon>Bacteria</taxon>
        <taxon>Pseudomonadati</taxon>
        <taxon>Pseudomonadota</taxon>
        <taxon>Betaproteobacteria</taxon>
        <taxon>Burkholderiales</taxon>
        <taxon>Alcaligenaceae</taxon>
        <taxon>Bordetella</taxon>
    </lineage>
</organism>
<evidence type="ECO:0000313" key="2">
    <source>
        <dbReference type="Proteomes" id="UP000216354"/>
    </source>
</evidence>
<dbReference type="Proteomes" id="UP000216354">
    <property type="component" value="Unassembled WGS sequence"/>
</dbReference>
<comment type="caution">
    <text evidence="1">The sequence shown here is derived from an EMBL/GenBank/DDBJ whole genome shotgun (WGS) entry which is preliminary data.</text>
</comment>
<accession>A0ABX4EYF8</accession>
<protein>
    <submittedName>
        <fullName evidence="1">Uncharacterized protein</fullName>
    </submittedName>
</protein>